<evidence type="ECO:0000256" key="2">
    <source>
        <dbReference type="ARBA" id="ARBA00022692"/>
    </source>
</evidence>
<evidence type="ECO:0000256" key="5">
    <source>
        <dbReference type="SAM" id="MobiDB-lite"/>
    </source>
</evidence>
<feature type="transmembrane region" description="Helical" evidence="6">
    <location>
        <begin position="149"/>
        <end position="167"/>
    </location>
</feature>
<feature type="transmembrane region" description="Helical" evidence="6">
    <location>
        <begin position="40"/>
        <end position="63"/>
    </location>
</feature>
<dbReference type="Proteomes" id="UP000249402">
    <property type="component" value="Unassembled WGS sequence"/>
</dbReference>
<feature type="region of interest" description="Disordered" evidence="5">
    <location>
        <begin position="319"/>
        <end position="358"/>
    </location>
</feature>
<feature type="transmembrane region" description="Helical" evidence="6">
    <location>
        <begin position="236"/>
        <end position="257"/>
    </location>
</feature>
<evidence type="ECO:0000313" key="7">
    <source>
        <dbReference type="EMBL" id="RAK96802.1"/>
    </source>
</evidence>
<evidence type="ECO:0000256" key="4">
    <source>
        <dbReference type="ARBA" id="ARBA00023136"/>
    </source>
</evidence>
<dbReference type="GeneID" id="37228307"/>
<feature type="transmembrane region" description="Helical" evidence="6">
    <location>
        <begin position="108"/>
        <end position="128"/>
    </location>
</feature>
<dbReference type="VEuPathDB" id="FungiDB:BO80DRAFT_483734"/>
<evidence type="ECO:0000256" key="3">
    <source>
        <dbReference type="ARBA" id="ARBA00022989"/>
    </source>
</evidence>
<keyword evidence="3 6" id="KW-1133">Transmembrane helix</keyword>
<keyword evidence="4 6" id="KW-0472">Membrane</keyword>
<feature type="transmembrane region" description="Helical" evidence="6">
    <location>
        <begin position="75"/>
        <end position="96"/>
    </location>
</feature>
<dbReference type="RefSeq" id="XP_025571130.1">
    <property type="nucleotide sequence ID" value="XM_025723442.1"/>
</dbReference>
<gene>
    <name evidence="7" type="ORF">BO80DRAFT_483734</name>
</gene>
<protein>
    <recommendedName>
        <fullName evidence="9">RTA1 domain protein</fullName>
    </recommendedName>
</protein>
<evidence type="ECO:0000313" key="8">
    <source>
        <dbReference type="Proteomes" id="UP000249402"/>
    </source>
</evidence>
<name>A0A395GN71_9EURO</name>
<reference evidence="7 8" key="1">
    <citation type="submission" date="2018-02" db="EMBL/GenBank/DDBJ databases">
        <title>The genomes of Aspergillus section Nigri reveals drivers in fungal speciation.</title>
        <authorList>
            <consortium name="DOE Joint Genome Institute"/>
            <person name="Vesth T.C."/>
            <person name="Nybo J."/>
            <person name="Theobald S."/>
            <person name="Brandl J."/>
            <person name="Frisvad J.C."/>
            <person name="Nielsen K.F."/>
            <person name="Lyhne E.K."/>
            <person name="Kogle M.E."/>
            <person name="Kuo A."/>
            <person name="Riley R."/>
            <person name="Clum A."/>
            <person name="Nolan M."/>
            <person name="Lipzen A."/>
            <person name="Salamov A."/>
            <person name="Henrissat B."/>
            <person name="Wiebenga A."/>
            <person name="De vries R.P."/>
            <person name="Grigoriev I.V."/>
            <person name="Mortensen U.H."/>
            <person name="Andersen M.R."/>
            <person name="Baker S.E."/>
        </authorList>
    </citation>
    <scope>NUCLEOTIDE SEQUENCE [LARGE SCALE GENOMIC DNA]</scope>
    <source>
        <strain evidence="7 8">CBS 121593</strain>
    </source>
</reference>
<feature type="transmembrane region" description="Helical" evidence="6">
    <location>
        <begin position="187"/>
        <end position="209"/>
    </location>
</feature>
<keyword evidence="2 6" id="KW-0812">Transmembrane</keyword>
<accession>A0A395GN71</accession>
<dbReference type="PANTHER" id="PTHR31465">
    <property type="entry name" value="PROTEIN RTA1-RELATED"/>
    <property type="match status" value="1"/>
</dbReference>
<dbReference type="OrthoDB" id="5384040at2759"/>
<evidence type="ECO:0000256" key="6">
    <source>
        <dbReference type="SAM" id="Phobius"/>
    </source>
</evidence>
<dbReference type="PANTHER" id="PTHR31465:SF15">
    <property type="entry name" value="LIPID TRANSPORTER ATNI-RELATED"/>
    <property type="match status" value="1"/>
</dbReference>
<dbReference type="GO" id="GO:0016020">
    <property type="term" value="C:membrane"/>
    <property type="evidence" value="ECO:0007669"/>
    <property type="project" value="UniProtKB-SubCell"/>
</dbReference>
<sequence length="379" mass="43073">MSATTTSPTATSAIASATQTCTNPKPGKNGYLPPEACDVILPYVPSLAAAVLFCVLYGLTLICHVIQAFLYKKRYAWVIIMGATWELIAFIFRALLTLHQNNSNYDTIYTIMFLLAPLWINAFLYMTLGRLIHYFLPTQTLAHITSTKYGRIFIWLDILAFLVQLAGAAITTSTDAPTRTIMLGVHIYMGGIGLQELFIVIFTGLTIHLHRRMVDLERMGQLPEDRVSRSNVPWRWLFYVMYTVLGLITIRIIFRLAQYAQGTSTSNPVLTHESYEYIFDAVPMFLALGLLNAVHPGRVLRGVESEFPRVRRGEKRVMKEERRRVKEERRRVRREEREMRKGGGGGGGGWWGKRERATERESDMFEVLSVGEEGGVRRV</sequence>
<comment type="subcellular location">
    <subcellularLocation>
        <location evidence="1">Membrane</location>
        <topology evidence="1">Multi-pass membrane protein</topology>
    </subcellularLocation>
</comment>
<feature type="compositionally biased region" description="Basic and acidic residues" evidence="5">
    <location>
        <begin position="319"/>
        <end position="341"/>
    </location>
</feature>
<evidence type="ECO:0008006" key="9">
    <source>
        <dbReference type="Google" id="ProtNLM"/>
    </source>
</evidence>
<proteinExistence type="predicted"/>
<organism evidence="7 8">
    <name type="scientific">Aspergillus ibericus CBS 121593</name>
    <dbReference type="NCBI Taxonomy" id="1448316"/>
    <lineage>
        <taxon>Eukaryota</taxon>
        <taxon>Fungi</taxon>
        <taxon>Dikarya</taxon>
        <taxon>Ascomycota</taxon>
        <taxon>Pezizomycotina</taxon>
        <taxon>Eurotiomycetes</taxon>
        <taxon>Eurotiomycetidae</taxon>
        <taxon>Eurotiales</taxon>
        <taxon>Aspergillaceae</taxon>
        <taxon>Aspergillus</taxon>
        <taxon>Aspergillus subgen. Circumdati</taxon>
    </lineage>
</organism>
<dbReference type="AlphaFoldDB" id="A0A395GN71"/>
<feature type="compositionally biased region" description="Gly residues" evidence="5">
    <location>
        <begin position="342"/>
        <end position="351"/>
    </location>
</feature>
<evidence type="ECO:0000256" key="1">
    <source>
        <dbReference type="ARBA" id="ARBA00004141"/>
    </source>
</evidence>
<dbReference type="EMBL" id="KZ824470">
    <property type="protein sequence ID" value="RAK96802.1"/>
    <property type="molecule type" value="Genomic_DNA"/>
</dbReference>
<keyword evidence="8" id="KW-1185">Reference proteome</keyword>
<dbReference type="STRING" id="1448316.A0A395GN71"/>
<dbReference type="InterPro" id="IPR007568">
    <property type="entry name" value="RTA1"/>
</dbReference>
<dbReference type="Pfam" id="PF04479">
    <property type="entry name" value="RTA1"/>
    <property type="match status" value="1"/>
</dbReference>